<dbReference type="EMBL" id="QLLG01000440">
    <property type="protein sequence ID" value="RMX63176.1"/>
    <property type="molecule type" value="Genomic_DNA"/>
</dbReference>
<feature type="region of interest" description="Disordered" evidence="1">
    <location>
        <begin position="66"/>
        <end position="218"/>
    </location>
</feature>
<evidence type="ECO:0000256" key="1">
    <source>
        <dbReference type="SAM" id="MobiDB-lite"/>
    </source>
</evidence>
<feature type="compositionally biased region" description="Basic residues" evidence="1">
    <location>
        <begin position="133"/>
        <end position="147"/>
    </location>
</feature>
<accession>A0A3M6VCN3</accession>
<sequence>MESLDHRAEPIGGPYVEEIFLEACNLQWKCIELRCQRLQKMRQHILLTHQMELEELRYNRQLRRLKHKKEARQEKKRQEEEIRRRQEEEMRRRREEEMRRRQWEKERVEPKKQKKEKKKEVSDMQMDEDGPLPRKKAATKTKSKVSKTKMQLKQVKKTKPKRIVPTTLPSLRPEDDEARTDEKEDQLGGHESSPSELPDDGLLDLLSLDKASDSDIDDEPSMVSLILPVAQDLPKPVPVEKKKSTPQKRFANKRGGIPVDFDFTNAEAKRQAKAAEAARGKQYECDEDDPEPEPVPAPSIPIPKKRLKRRKEAAKGSQRANGVNTSGGKTLMAAMANTTIAIKSKNGVISDESTMRTNGMRKKTTENDTVSKGALTKTKLKNAQSSAEAEGKTPDVSSKVRKNGKTETMSIKQRLANVELLAQMNKMQDMNTPKVLSKKTKKTEKQEAGKTLAAKRAEMRKMLSSGTEEADARQPDQMIEEEDLNISLNSSGLMSDNDSPENLRALTRKRARVVVQGDVTPTKKLQFFEITKRLAKSPMPRFLRTPTPLTSPAVPSARVNLRAASPAPRAASARNTAPNEYEERRMKSAPVRPKKTINANRFGVPIGGANVGAGGGSFSMFDAFVNSGSNGAIPRLKKKA</sequence>
<gene>
    <name evidence="3" type="ORF">DD237_006416</name>
    <name evidence="2" type="ORF">DD238_005873</name>
</gene>
<feature type="compositionally biased region" description="Basic and acidic residues" evidence="1">
    <location>
        <begin position="71"/>
        <end position="111"/>
    </location>
</feature>
<feature type="compositionally biased region" description="Basic residues" evidence="1">
    <location>
        <begin position="303"/>
        <end position="312"/>
    </location>
</feature>
<organism evidence="2 4">
    <name type="scientific">Peronospora effusa</name>
    <dbReference type="NCBI Taxonomy" id="542832"/>
    <lineage>
        <taxon>Eukaryota</taxon>
        <taxon>Sar</taxon>
        <taxon>Stramenopiles</taxon>
        <taxon>Oomycota</taxon>
        <taxon>Peronosporomycetes</taxon>
        <taxon>Peronosporales</taxon>
        <taxon>Peronosporaceae</taxon>
        <taxon>Peronospora</taxon>
    </lineage>
</organism>
<feature type="compositionally biased region" description="Low complexity" evidence="1">
    <location>
        <begin position="563"/>
        <end position="579"/>
    </location>
</feature>
<evidence type="ECO:0000313" key="5">
    <source>
        <dbReference type="Proteomes" id="UP000286097"/>
    </source>
</evidence>
<dbReference type="EMBL" id="QKXF01000351">
    <property type="protein sequence ID" value="RQM12229.1"/>
    <property type="molecule type" value="Genomic_DNA"/>
</dbReference>
<name>A0A3M6VCN3_9STRA</name>
<comment type="caution">
    <text evidence="2">The sequence shown here is derived from an EMBL/GenBank/DDBJ whole genome shotgun (WGS) entry which is preliminary data.</text>
</comment>
<feature type="region of interest" description="Disordered" evidence="1">
    <location>
        <begin position="272"/>
        <end position="329"/>
    </location>
</feature>
<feature type="region of interest" description="Disordered" evidence="1">
    <location>
        <begin position="351"/>
        <end position="411"/>
    </location>
</feature>
<feature type="compositionally biased region" description="Polar residues" evidence="1">
    <location>
        <begin position="318"/>
        <end position="328"/>
    </location>
</feature>
<keyword evidence="4" id="KW-1185">Reference proteome</keyword>
<dbReference type="Proteomes" id="UP000286097">
    <property type="component" value="Unassembled WGS sequence"/>
</dbReference>
<dbReference type="Proteomes" id="UP000282087">
    <property type="component" value="Unassembled WGS sequence"/>
</dbReference>
<reference evidence="4 5" key="1">
    <citation type="submission" date="2018-06" db="EMBL/GenBank/DDBJ databases">
        <title>Comparative genomics of downy mildews reveals potential adaptations to biotrophy.</title>
        <authorList>
            <person name="Fletcher K."/>
            <person name="Klosterman S.J."/>
            <person name="Derevnina L."/>
            <person name="Martin F."/>
            <person name="Koike S."/>
            <person name="Reyes Chin-Wo S."/>
            <person name="Mou B."/>
            <person name="Michelmore R."/>
        </authorList>
    </citation>
    <scope>NUCLEOTIDE SEQUENCE [LARGE SCALE GENOMIC DNA]</scope>
    <source>
        <strain evidence="3 5">R13</strain>
        <strain evidence="2 4">R14</strain>
    </source>
</reference>
<evidence type="ECO:0000313" key="2">
    <source>
        <dbReference type="EMBL" id="RMX63176.1"/>
    </source>
</evidence>
<dbReference type="OrthoDB" id="125326at2759"/>
<feature type="region of interest" description="Disordered" evidence="1">
    <location>
        <begin position="235"/>
        <end position="260"/>
    </location>
</feature>
<protein>
    <submittedName>
        <fullName evidence="2">Uncharacterized protein</fullName>
    </submittedName>
</protein>
<feature type="region of interest" description="Disordered" evidence="1">
    <location>
        <begin position="563"/>
        <end position="596"/>
    </location>
</feature>
<evidence type="ECO:0000313" key="4">
    <source>
        <dbReference type="Proteomes" id="UP000282087"/>
    </source>
</evidence>
<proteinExistence type="predicted"/>
<evidence type="ECO:0000313" key="3">
    <source>
        <dbReference type="EMBL" id="RQM12229.1"/>
    </source>
</evidence>
<feature type="region of interest" description="Disordered" evidence="1">
    <location>
        <begin position="432"/>
        <end position="452"/>
    </location>
</feature>
<dbReference type="AlphaFoldDB" id="A0A3M6VCN3"/>
<dbReference type="VEuPathDB" id="FungiDB:DD237_006416"/>